<comment type="similarity">
    <text evidence="1">Belongs to the ABC transporter superfamily.</text>
</comment>
<evidence type="ECO:0000256" key="5">
    <source>
        <dbReference type="ARBA" id="ARBA00022970"/>
    </source>
</evidence>
<dbReference type="GO" id="GO:0016887">
    <property type="term" value="F:ATP hydrolysis activity"/>
    <property type="evidence" value="ECO:0007669"/>
    <property type="project" value="InterPro"/>
</dbReference>
<keyword evidence="8" id="KW-1185">Reference proteome</keyword>
<sequence>MTTATGEGLVVQGLSAGYGPVDVLHEVDLQVRPEEIVALLGANGAGKSTLVKTIGGLLPARAGSVHSGGRDVTRMRPERRARAGIVTAPEGRRLFLHMTVAENIELGLRLSGRGGGKALLDEVLDLLPVVRERMSTQAGLLSGGQQQMVALARAAAASPQVLLLDEPTLGLSPRLTVEVLDLVAELARRRSLAVLLVEQRAQQALAVATRGYVIDRGRIVLAGSSAELLGSGEMSEIYFGAAGVAPAADPTPTNGSKETP</sequence>
<dbReference type="GO" id="GO:0005524">
    <property type="term" value="F:ATP binding"/>
    <property type="evidence" value="ECO:0007669"/>
    <property type="project" value="UniProtKB-KW"/>
</dbReference>
<evidence type="ECO:0000313" key="7">
    <source>
        <dbReference type="EMBL" id="MTD14200.1"/>
    </source>
</evidence>
<evidence type="ECO:0000313" key="8">
    <source>
        <dbReference type="Proteomes" id="UP000460221"/>
    </source>
</evidence>
<dbReference type="SMART" id="SM00382">
    <property type="entry name" value="AAA"/>
    <property type="match status" value="1"/>
</dbReference>
<reference evidence="7 8" key="1">
    <citation type="submission" date="2019-11" db="EMBL/GenBank/DDBJ databases">
        <authorList>
            <person name="Jiang L.-Q."/>
        </authorList>
    </citation>
    <scope>NUCLEOTIDE SEQUENCE [LARGE SCALE GENOMIC DNA]</scope>
    <source>
        <strain evidence="7 8">YIM 132087</strain>
    </source>
</reference>
<dbReference type="GO" id="GO:0015658">
    <property type="term" value="F:branched-chain amino acid transmembrane transporter activity"/>
    <property type="evidence" value="ECO:0007669"/>
    <property type="project" value="TreeGrafter"/>
</dbReference>
<keyword evidence="3" id="KW-0547">Nucleotide-binding</keyword>
<dbReference type="Proteomes" id="UP000460221">
    <property type="component" value="Unassembled WGS sequence"/>
</dbReference>
<dbReference type="InterPro" id="IPR003593">
    <property type="entry name" value="AAA+_ATPase"/>
</dbReference>
<dbReference type="Gene3D" id="3.40.50.300">
    <property type="entry name" value="P-loop containing nucleotide triphosphate hydrolases"/>
    <property type="match status" value="1"/>
</dbReference>
<dbReference type="InterPro" id="IPR003439">
    <property type="entry name" value="ABC_transporter-like_ATP-bd"/>
</dbReference>
<evidence type="ECO:0000256" key="1">
    <source>
        <dbReference type="ARBA" id="ARBA00005417"/>
    </source>
</evidence>
<dbReference type="InterPro" id="IPR052156">
    <property type="entry name" value="BCAA_Transport_ATP-bd_LivF"/>
</dbReference>
<dbReference type="SUPFAM" id="SSF52540">
    <property type="entry name" value="P-loop containing nucleoside triphosphate hydrolases"/>
    <property type="match status" value="1"/>
</dbReference>
<dbReference type="Pfam" id="PF00005">
    <property type="entry name" value="ABC_tran"/>
    <property type="match status" value="1"/>
</dbReference>
<dbReference type="EMBL" id="WLYK01000002">
    <property type="protein sequence ID" value="MTD14200.1"/>
    <property type="molecule type" value="Genomic_DNA"/>
</dbReference>
<comment type="caution">
    <text evidence="7">The sequence shown here is derived from an EMBL/GenBank/DDBJ whole genome shotgun (WGS) entry which is preliminary data.</text>
</comment>
<keyword evidence="2" id="KW-0813">Transport</keyword>
<evidence type="ECO:0000256" key="2">
    <source>
        <dbReference type="ARBA" id="ARBA00022448"/>
    </source>
</evidence>
<evidence type="ECO:0000256" key="4">
    <source>
        <dbReference type="ARBA" id="ARBA00022840"/>
    </source>
</evidence>
<protein>
    <submittedName>
        <fullName evidence="7">ATP-binding cassette domain-containing protein</fullName>
    </submittedName>
</protein>
<accession>A0A7K1FJF4</accession>
<keyword evidence="4 7" id="KW-0067">ATP-binding</keyword>
<dbReference type="CDD" id="cd03224">
    <property type="entry name" value="ABC_TM1139_LivF_branched"/>
    <property type="match status" value="1"/>
</dbReference>
<dbReference type="RefSeq" id="WP_154768205.1">
    <property type="nucleotide sequence ID" value="NZ_WLYK01000002.1"/>
</dbReference>
<dbReference type="InterPro" id="IPR017871">
    <property type="entry name" value="ABC_transporter-like_CS"/>
</dbReference>
<organism evidence="7 8">
    <name type="scientific">Nakamurella alba</name>
    <dbReference type="NCBI Taxonomy" id="2665158"/>
    <lineage>
        <taxon>Bacteria</taxon>
        <taxon>Bacillati</taxon>
        <taxon>Actinomycetota</taxon>
        <taxon>Actinomycetes</taxon>
        <taxon>Nakamurellales</taxon>
        <taxon>Nakamurellaceae</taxon>
        <taxon>Nakamurella</taxon>
    </lineage>
</organism>
<dbReference type="PANTHER" id="PTHR43820">
    <property type="entry name" value="HIGH-AFFINITY BRANCHED-CHAIN AMINO ACID TRANSPORT ATP-BINDING PROTEIN LIVF"/>
    <property type="match status" value="1"/>
</dbReference>
<keyword evidence="5" id="KW-0029">Amino-acid transport</keyword>
<dbReference type="PANTHER" id="PTHR43820:SF4">
    <property type="entry name" value="HIGH-AFFINITY BRANCHED-CHAIN AMINO ACID TRANSPORT ATP-BINDING PROTEIN LIVF"/>
    <property type="match status" value="1"/>
</dbReference>
<dbReference type="GO" id="GO:0015807">
    <property type="term" value="P:L-amino acid transport"/>
    <property type="evidence" value="ECO:0007669"/>
    <property type="project" value="TreeGrafter"/>
</dbReference>
<dbReference type="InterPro" id="IPR027417">
    <property type="entry name" value="P-loop_NTPase"/>
</dbReference>
<feature type="domain" description="ABC transporter" evidence="6">
    <location>
        <begin position="9"/>
        <end position="241"/>
    </location>
</feature>
<evidence type="ECO:0000259" key="6">
    <source>
        <dbReference type="PROSITE" id="PS50893"/>
    </source>
</evidence>
<dbReference type="PROSITE" id="PS50893">
    <property type="entry name" value="ABC_TRANSPORTER_2"/>
    <property type="match status" value="1"/>
</dbReference>
<gene>
    <name evidence="7" type="ORF">GIS00_09605</name>
</gene>
<proteinExistence type="inferred from homology"/>
<name>A0A7K1FJF4_9ACTN</name>
<dbReference type="AlphaFoldDB" id="A0A7K1FJF4"/>
<dbReference type="PROSITE" id="PS00211">
    <property type="entry name" value="ABC_TRANSPORTER_1"/>
    <property type="match status" value="1"/>
</dbReference>
<evidence type="ECO:0000256" key="3">
    <source>
        <dbReference type="ARBA" id="ARBA00022741"/>
    </source>
</evidence>